<feature type="transmembrane region" description="Helical" evidence="1">
    <location>
        <begin position="36"/>
        <end position="60"/>
    </location>
</feature>
<keyword evidence="1" id="KW-1133">Transmembrane helix</keyword>
<reference evidence="3" key="1">
    <citation type="journal article" date="2019" name="Int. J. Syst. Evol. Microbiol.">
        <title>The Global Catalogue of Microorganisms (GCM) 10K type strain sequencing project: providing services to taxonomists for standard genome sequencing and annotation.</title>
        <authorList>
            <consortium name="The Broad Institute Genomics Platform"/>
            <consortium name="The Broad Institute Genome Sequencing Center for Infectious Disease"/>
            <person name="Wu L."/>
            <person name="Ma J."/>
        </authorList>
    </citation>
    <scope>NUCLEOTIDE SEQUENCE [LARGE SCALE GENOMIC DNA]</scope>
    <source>
        <strain evidence="3">JCM 16014</strain>
    </source>
</reference>
<dbReference type="EMBL" id="BAAAQN010000017">
    <property type="protein sequence ID" value="GAA2030924.1"/>
    <property type="molecule type" value="Genomic_DNA"/>
</dbReference>
<keyword evidence="1" id="KW-0812">Transmembrane</keyword>
<accession>A0ABP5FSA1</accession>
<keyword evidence="1" id="KW-0472">Membrane</keyword>
<evidence type="ECO:0000313" key="2">
    <source>
        <dbReference type="EMBL" id="GAA2030924.1"/>
    </source>
</evidence>
<keyword evidence="3" id="KW-1185">Reference proteome</keyword>
<evidence type="ECO:0000313" key="3">
    <source>
        <dbReference type="Proteomes" id="UP001500751"/>
    </source>
</evidence>
<sequence>MSEFRFQLPVYGFTAPQIPGVTPTGRHRRRCVQRRIALRLLIARGVVFAALVAAGCEAIAEGGRDRA</sequence>
<gene>
    <name evidence="2" type="ORF">GCM10009839_33470</name>
</gene>
<proteinExistence type="predicted"/>
<name>A0ABP5FSA1_9ACTN</name>
<dbReference type="RefSeq" id="WP_344666521.1">
    <property type="nucleotide sequence ID" value="NZ_BAAAQN010000017.1"/>
</dbReference>
<organism evidence="2 3">
    <name type="scientific">Catenulispora yoronensis</name>
    <dbReference type="NCBI Taxonomy" id="450799"/>
    <lineage>
        <taxon>Bacteria</taxon>
        <taxon>Bacillati</taxon>
        <taxon>Actinomycetota</taxon>
        <taxon>Actinomycetes</taxon>
        <taxon>Catenulisporales</taxon>
        <taxon>Catenulisporaceae</taxon>
        <taxon>Catenulispora</taxon>
    </lineage>
</organism>
<comment type="caution">
    <text evidence="2">The sequence shown here is derived from an EMBL/GenBank/DDBJ whole genome shotgun (WGS) entry which is preliminary data.</text>
</comment>
<evidence type="ECO:0000256" key="1">
    <source>
        <dbReference type="SAM" id="Phobius"/>
    </source>
</evidence>
<dbReference type="Proteomes" id="UP001500751">
    <property type="component" value="Unassembled WGS sequence"/>
</dbReference>
<protein>
    <submittedName>
        <fullName evidence="2">Uncharacterized protein</fullName>
    </submittedName>
</protein>